<dbReference type="Proteomes" id="UP001500459">
    <property type="component" value="Unassembled WGS sequence"/>
</dbReference>
<name>A0ABP6UXG8_9FLAO</name>
<reference evidence="2" key="1">
    <citation type="journal article" date="2019" name="Int. J. Syst. Evol. Microbiol.">
        <title>The Global Catalogue of Microorganisms (GCM) 10K type strain sequencing project: providing services to taxonomists for standard genome sequencing and annotation.</title>
        <authorList>
            <consortium name="The Broad Institute Genomics Platform"/>
            <consortium name="The Broad Institute Genome Sequencing Center for Infectious Disease"/>
            <person name="Wu L."/>
            <person name="Ma J."/>
        </authorList>
    </citation>
    <scope>NUCLEOTIDE SEQUENCE [LARGE SCALE GENOMIC DNA]</scope>
    <source>
        <strain evidence="2">JCM 17106</strain>
    </source>
</reference>
<gene>
    <name evidence="1" type="ORF">GCM10022393_43640</name>
</gene>
<dbReference type="EMBL" id="BAABCW010000072">
    <property type="protein sequence ID" value="GAA3524687.1"/>
    <property type="molecule type" value="Genomic_DNA"/>
</dbReference>
<keyword evidence="2" id="KW-1185">Reference proteome</keyword>
<accession>A0ABP6UXG8</accession>
<organism evidence="1 2">
    <name type="scientific">Aquimarina addita</name>
    <dbReference type="NCBI Taxonomy" id="870485"/>
    <lineage>
        <taxon>Bacteria</taxon>
        <taxon>Pseudomonadati</taxon>
        <taxon>Bacteroidota</taxon>
        <taxon>Flavobacteriia</taxon>
        <taxon>Flavobacteriales</taxon>
        <taxon>Flavobacteriaceae</taxon>
        <taxon>Aquimarina</taxon>
    </lineage>
</organism>
<proteinExistence type="predicted"/>
<evidence type="ECO:0000313" key="1">
    <source>
        <dbReference type="EMBL" id="GAA3524687.1"/>
    </source>
</evidence>
<protein>
    <submittedName>
        <fullName evidence="1">Uncharacterized protein</fullName>
    </submittedName>
</protein>
<sequence>MPSLEDDFLDFLDFKFENEELTNFTNYDELWITYKNQSSLM</sequence>
<evidence type="ECO:0000313" key="2">
    <source>
        <dbReference type="Proteomes" id="UP001500459"/>
    </source>
</evidence>
<comment type="caution">
    <text evidence="1">The sequence shown here is derived from an EMBL/GenBank/DDBJ whole genome shotgun (WGS) entry which is preliminary data.</text>
</comment>